<evidence type="ECO:0000313" key="15">
    <source>
        <dbReference type="Proteomes" id="UP000295304"/>
    </source>
</evidence>
<dbReference type="SUPFAM" id="SSF52156">
    <property type="entry name" value="Initiation factor IF2/eIF5b, domain 3"/>
    <property type="match status" value="1"/>
</dbReference>
<dbReference type="InterPro" id="IPR000795">
    <property type="entry name" value="T_Tr_GTP-bd_dom"/>
</dbReference>
<dbReference type="InterPro" id="IPR004161">
    <property type="entry name" value="EFTu-like_2"/>
</dbReference>
<dbReference type="Pfam" id="PF22042">
    <property type="entry name" value="EF-G_D2"/>
    <property type="match status" value="1"/>
</dbReference>
<dbReference type="GO" id="GO:0005829">
    <property type="term" value="C:cytosol"/>
    <property type="evidence" value="ECO:0007669"/>
    <property type="project" value="TreeGrafter"/>
</dbReference>
<evidence type="ECO:0000313" key="14">
    <source>
        <dbReference type="EMBL" id="TCS65059.1"/>
    </source>
</evidence>
<dbReference type="SUPFAM" id="SSF52540">
    <property type="entry name" value="P-loop containing nucleoside triphosphate hydrolases"/>
    <property type="match status" value="1"/>
</dbReference>
<dbReference type="Pfam" id="PF03144">
    <property type="entry name" value="GTP_EFTU_D2"/>
    <property type="match status" value="1"/>
</dbReference>
<evidence type="ECO:0000256" key="10">
    <source>
        <dbReference type="RuleBase" id="RU000644"/>
    </source>
</evidence>
<feature type="compositionally biased region" description="Basic and acidic residues" evidence="12">
    <location>
        <begin position="210"/>
        <end position="250"/>
    </location>
</feature>
<protein>
    <recommendedName>
        <fullName evidence="3 9">Translation initiation factor IF-2</fullName>
    </recommendedName>
</protein>
<dbReference type="InterPro" id="IPR036925">
    <property type="entry name" value="TIF_IF2_dom3_sf"/>
</dbReference>
<proteinExistence type="inferred from homology"/>
<comment type="function">
    <text evidence="9 10">One of the essential components for the initiation of protein synthesis. Protects formylmethionyl-tRNA from spontaneous hydrolysis and promotes its binding to the 30S ribosomal subunits. Also involved in the hydrolysis of GTP during the formation of the 70S ribosomal complex.</text>
</comment>
<dbReference type="InterPro" id="IPR009000">
    <property type="entry name" value="Transl_B-barrel_sf"/>
</dbReference>
<dbReference type="GO" id="GO:0003743">
    <property type="term" value="F:translation initiation factor activity"/>
    <property type="evidence" value="ECO:0007669"/>
    <property type="project" value="UniProtKB-UniRule"/>
</dbReference>
<dbReference type="NCBIfam" id="TIGR00487">
    <property type="entry name" value="IF-2"/>
    <property type="match status" value="1"/>
</dbReference>
<evidence type="ECO:0000256" key="5">
    <source>
        <dbReference type="ARBA" id="ARBA00022540"/>
    </source>
</evidence>
<dbReference type="SUPFAM" id="SSF50447">
    <property type="entry name" value="Translation proteins"/>
    <property type="match status" value="2"/>
</dbReference>
<dbReference type="FunFam" id="2.40.30.10:FF:000007">
    <property type="entry name" value="Translation initiation factor IF-2"/>
    <property type="match status" value="1"/>
</dbReference>
<name>A0A4R3JFY4_9PROT</name>
<sequence length="880" mass="95410">MSDTKDTDKKPLSLNRPGKLELKKRVETGQVRQSFSHGRSKMVTVEVKKKRTYTRNSDGKMSQQSQLVEPPEVTPTPTPEASRATAAAEKVFEENLSKLTEGEKAARAKALEEARLRAEDEAARLEIEAKEKAAQEKLAQEQEALNAAAEEKAARAPEALNDGEGAAPAKEAAQETKVGQKRGQGENAPETARSPRSVKSAKPTGDDDDGKAKGAHRGDGHAKKPDADKKPVKRREEERRPAPRKSDEKRRRSGKLTIADALSDGEERGRSLAAVRRAREKEKQKQKQARATAGKIMRDVVIPETITVQELANRMAERAVDVIRELMKMGVMSTINQVIDADTAELVVAEFGHTARRVSEADVEIGLAGIDDAQGDLAPRAPVVTVMGHVDHGKTSLLDALRSTDVVSGEAGGITQHIGAYQVTTESGAKITFVDTPGHAAFTDMRARGAKVTDLVILVVAADDGIMPQTVEAIHHAKAADVPIIVAINKCDKPEADPARVRTELLQHELVPEELGGDVMCVEVSAKARTNLGQLEETILLQAEMLDLKANPDRPAEGVVIEAKMEQGRGSVATVLVQRGTLRKGDIFVAGSEWGRVRALIDDHGGTVDAAGPAVPVEVLGLNGTPEAGDEMVVVDSDTRAREVSEYRQRKKRDVRAAAGARGTLEQMFERIQEGEAEELPVVIKADVHGSLEAILTALEKLSTDEVKARVLHAAVGGINESDVVLARASGGFIIGFNVRANAQARDLSRRDGVDIRYYSIIYDVTDDMRKALSGMLAPTIRENFLGYAEVREVFNVSKVGKVAGCIVTDGMVRRGSKVRLLRDDVVVHEGDLSQLKRFKDDVKEVKEGTECGMAFANYDNIKVGDQIECFEVEEVAREL</sequence>
<gene>
    <name evidence="9" type="primary">infB</name>
    <name evidence="14" type="ORF">EDD55_101393</name>
</gene>
<comment type="caution">
    <text evidence="9">Lacks conserved residue(s) required for the propagation of feature annotation.</text>
</comment>
<feature type="compositionally biased region" description="Polar residues" evidence="12">
    <location>
        <begin position="54"/>
        <end position="67"/>
    </location>
</feature>
<dbReference type="OrthoDB" id="9811804at2"/>
<evidence type="ECO:0000256" key="3">
    <source>
        <dbReference type="ARBA" id="ARBA00020675"/>
    </source>
</evidence>
<dbReference type="Gene3D" id="3.40.50.300">
    <property type="entry name" value="P-loop containing nucleotide triphosphate hydrolases"/>
    <property type="match status" value="1"/>
</dbReference>
<dbReference type="FunFam" id="3.40.50.10050:FF:000001">
    <property type="entry name" value="Translation initiation factor IF-2"/>
    <property type="match status" value="1"/>
</dbReference>
<feature type="region of interest" description="Disordered" evidence="12">
    <location>
        <begin position="1"/>
        <end position="87"/>
    </location>
</feature>
<comment type="similarity">
    <text evidence="2 9 10">Belongs to the TRAFAC class translation factor GTPase superfamily. Classic translation factor GTPase family. IF-2 subfamily.</text>
</comment>
<evidence type="ECO:0000256" key="6">
    <source>
        <dbReference type="ARBA" id="ARBA00022741"/>
    </source>
</evidence>
<dbReference type="CDD" id="cd01887">
    <property type="entry name" value="IF2_eIF5B"/>
    <property type="match status" value="1"/>
</dbReference>
<keyword evidence="5 9" id="KW-0396">Initiation factor</keyword>
<dbReference type="InterPro" id="IPR005225">
    <property type="entry name" value="Small_GTP-bd"/>
</dbReference>
<evidence type="ECO:0000256" key="8">
    <source>
        <dbReference type="ARBA" id="ARBA00023134"/>
    </source>
</evidence>
<keyword evidence="15" id="KW-1185">Reference proteome</keyword>
<feature type="binding site" evidence="9">
    <location>
        <begin position="388"/>
        <end position="395"/>
    </location>
    <ligand>
        <name>GTP</name>
        <dbReference type="ChEBI" id="CHEBI:37565"/>
    </ligand>
</feature>
<dbReference type="InterPro" id="IPR000178">
    <property type="entry name" value="TF_IF2_bacterial-like"/>
</dbReference>
<keyword evidence="6 9" id="KW-0547">Nucleotide-binding</keyword>
<dbReference type="Gene3D" id="3.40.50.10050">
    <property type="entry name" value="Translation initiation factor IF- 2, domain 3"/>
    <property type="match status" value="1"/>
</dbReference>
<keyword evidence="7 9" id="KW-0648">Protein biosynthesis</keyword>
<dbReference type="FunFam" id="2.40.30.10:FF:000008">
    <property type="entry name" value="Translation initiation factor IF-2"/>
    <property type="match status" value="1"/>
</dbReference>
<feature type="domain" description="Tr-type G" evidence="13">
    <location>
        <begin position="379"/>
        <end position="549"/>
    </location>
</feature>
<dbReference type="InterPro" id="IPR027417">
    <property type="entry name" value="P-loop_NTPase"/>
</dbReference>
<dbReference type="Proteomes" id="UP000295304">
    <property type="component" value="Unassembled WGS sequence"/>
</dbReference>
<evidence type="ECO:0000256" key="12">
    <source>
        <dbReference type="SAM" id="MobiDB-lite"/>
    </source>
</evidence>
<dbReference type="PROSITE" id="PS51722">
    <property type="entry name" value="G_TR_2"/>
    <property type="match status" value="1"/>
</dbReference>
<comment type="subcellular location">
    <subcellularLocation>
        <location evidence="1 9 11">Cytoplasm</location>
    </subcellularLocation>
</comment>
<dbReference type="InterPro" id="IPR006847">
    <property type="entry name" value="IF2_N"/>
</dbReference>
<dbReference type="Pfam" id="PF08364">
    <property type="entry name" value="IF2_assoc"/>
    <property type="match status" value="1"/>
</dbReference>
<dbReference type="Gene3D" id="2.40.30.10">
    <property type="entry name" value="Translation factors"/>
    <property type="match status" value="2"/>
</dbReference>
<dbReference type="InterPro" id="IPR023115">
    <property type="entry name" value="TIF_IF2_dom3"/>
</dbReference>
<dbReference type="NCBIfam" id="TIGR00231">
    <property type="entry name" value="small_GTP"/>
    <property type="match status" value="1"/>
</dbReference>
<dbReference type="Pfam" id="PF11987">
    <property type="entry name" value="IF-2"/>
    <property type="match status" value="1"/>
</dbReference>
<evidence type="ECO:0000256" key="1">
    <source>
        <dbReference type="ARBA" id="ARBA00004496"/>
    </source>
</evidence>
<dbReference type="GO" id="GO:0003924">
    <property type="term" value="F:GTPase activity"/>
    <property type="evidence" value="ECO:0007669"/>
    <property type="project" value="UniProtKB-UniRule"/>
</dbReference>
<dbReference type="PANTHER" id="PTHR43381">
    <property type="entry name" value="TRANSLATION INITIATION FACTOR IF-2-RELATED"/>
    <property type="match status" value="1"/>
</dbReference>
<feature type="compositionally biased region" description="Basic and acidic residues" evidence="12">
    <location>
        <begin position="1"/>
        <end position="11"/>
    </location>
</feature>
<keyword evidence="8 9" id="KW-0342">GTP-binding</keyword>
<keyword evidence="4 9" id="KW-0963">Cytoplasm</keyword>
<dbReference type="HAMAP" id="MF_00100_B">
    <property type="entry name" value="IF_2_B"/>
    <property type="match status" value="1"/>
</dbReference>
<evidence type="ECO:0000256" key="7">
    <source>
        <dbReference type="ARBA" id="ARBA00022917"/>
    </source>
</evidence>
<dbReference type="Pfam" id="PF00009">
    <property type="entry name" value="GTP_EFTU"/>
    <property type="match status" value="1"/>
</dbReference>
<dbReference type="InterPro" id="IPR013575">
    <property type="entry name" value="IF2_assoc_dom_bac"/>
</dbReference>
<dbReference type="EMBL" id="SLZW01000001">
    <property type="protein sequence ID" value="TCS65059.1"/>
    <property type="molecule type" value="Genomic_DNA"/>
</dbReference>
<evidence type="ECO:0000256" key="2">
    <source>
        <dbReference type="ARBA" id="ARBA00007733"/>
    </source>
</evidence>
<evidence type="ECO:0000259" key="13">
    <source>
        <dbReference type="PROSITE" id="PS51722"/>
    </source>
</evidence>
<dbReference type="InterPro" id="IPR044145">
    <property type="entry name" value="IF2_II"/>
</dbReference>
<reference evidence="14 15" key="1">
    <citation type="submission" date="2019-03" db="EMBL/GenBank/DDBJ databases">
        <title>Genomic Encyclopedia of Type Strains, Phase IV (KMG-IV): sequencing the most valuable type-strain genomes for metagenomic binning, comparative biology and taxonomic classification.</title>
        <authorList>
            <person name="Goeker M."/>
        </authorList>
    </citation>
    <scope>NUCLEOTIDE SEQUENCE [LARGE SCALE GENOMIC DNA]</scope>
    <source>
        <strain evidence="14 15">DSM 101688</strain>
    </source>
</reference>
<evidence type="ECO:0000256" key="4">
    <source>
        <dbReference type="ARBA" id="ARBA00022490"/>
    </source>
</evidence>
<dbReference type="Pfam" id="PF04760">
    <property type="entry name" value="IF2_N"/>
    <property type="match status" value="1"/>
</dbReference>
<feature type="region of interest" description="Disordered" evidence="12">
    <location>
        <begin position="133"/>
        <end position="292"/>
    </location>
</feature>
<evidence type="ECO:0000256" key="11">
    <source>
        <dbReference type="RuleBase" id="RU000645"/>
    </source>
</evidence>
<accession>A0A4R3JFY4</accession>
<comment type="caution">
    <text evidence="14">The sequence shown here is derived from an EMBL/GenBank/DDBJ whole genome shotgun (WGS) entry which is preliminary data.</text>
</comment>
<dbReference type="PROSITE" id="PS01176">
    <property type="entry name" value="IF2"/>
    <property type="match status" value="1"/>
</dbReference>
<dbReference type="InterPro" id="IPR015760">
    <property type="entry name" value="TIF_IF2"/>
</dbReference>
<dbReference type="AlphaFoldDB" id="A0A4R3JFY4"/>
<feature type="binding site" evidence="9">
    <location>
        <begin position="489"/>
        <end position="492"/>
    </location>
    <ligand>
        <name>GTP</name>
        <dbReference type="ChEBI" id="CHEBI:37565"/>
    </ligand>
</feature>
<dbReference type="CDD" id="cd03692">
    <property type="entry name" value="mtIF2_IVc"/>
    <property type="match status" value="1"/>
</dbReference>
<dbReference type="GO" id="GO:0005525">
    <property type="term" value="F:GTP binding"/>
    <property type="evidence" value="ECO:0007669"/>
    <property type="project" value="UniProtKB-KW"/>
</dbReference>
<dbReference type="FunFam" id="3.40.50.300:FF:000019">
    <property type="entry name" value="Translation initiation factor IF-2"/>
    <property type="match status" value="1"/>
</dbReference>
<evidence type="ECO:0000256" key="9">
    <source>
        <dbReference type="HAMAP-Rule" id="MF_00100"/>
    </source>
</evidence>
<feature type="compositionally biased region" description="Basic and acidic residues" evidence="12">
    <location>
        <begin position="18"/>
        <end position="27"/>
    </location>
</feature>
<dbReference type="RefSeq" id="WP_132937773.1">
    <property type="nucleotide sequence ID" value="NZ_CP119676.1"/>
</dbReference>
<dbReference type="CDD" id="cd03702">
    <property type="entry name" value="IF2_mtIF2_II"/>
    <property type="match status" value="1"/>
</dbReference>
<feature type="binding site" evidence="9">
    <location>
        <begin position="435"/>
        <end position="439"/>
    </location>
    <ligand>
        <name>GTP</name>
        <dbReference type="ChEBI" id="CHEBI:37565"/>
    </ligand>
</feature>
<dbReference type="InterPro" id="IPR053905">
    <property type="entry name" value="EF-G-like_DII"/>
</dbReference>
<dbReference type="PANTHER" id="PTHR43381:SF5">
    <property type="entry name" value="TR-TYPE G DOMAIN-CONTAINING PROTEIN"/>
    <property type="match status" value="1"/>
</dbReference>
<organism evidence="14 15">
    <name type="scientific">Varunaivibrio sulfuroxidans</name>
    <dbReference type="NCBI Taxonomy" id="1773489"/>
    <lineage>
        <taxon>Bacteria</taxon>
        <taxon>Pseudomonadati</taxon>
        <taxon>Pseudomonadota</taxon>
        <taxon>Alphaproteobacteria</taxon>
        <taxon>Rhodospirillales</taxon>
        <taxon>Magnetovibrionaceae</taxon>
        <taxon>Varunaivibrio</taxon>
    </lineage>
</organism>